<protein>
    <submittedName>
        <fullName evidence="5">Allophanate hydrolase</fullName>
    </submittedName>
</protein>
<dbReference type="Pfam" id="PF02682">
    <property type="entry name" value="CT_C_D"/>
    <property type="match status" value="1"/>
</dbReference>
<keyword evidence="6" id="KW-1185">Reference proteome</keyword>
<dbReference type="EMBL" id="CP009888">
    <property type="protein sequence ID" value="AIY64995.1"/>
    <property type="molecule type" value="Genomic_DNA"/>
</dbReference>
<dbReference type="KEGG" id="pseo:OM33_07395"/>
<keyword evidence="2 5" id="KW-0378">Hydrolase</keyword>
<dbReference type="GO" id="GO:0016787">
    <property type="term" value="F:hydrolase activity"/>
    <property type="evidence" value="ECO:0007669"/>
    <property type="project" value="UniProtKB-KW"/>
</dbReference>
<dbReference type="OrthoDB" id="9778567at2"/>
<keyword evidence="1" id="KW-0547">Nucleotide-binding</keyword>
<dbReference type="InterPro" id="IPR029000">
    <property type="entry name" value="Cyclophilin-like_dom_sf"/>
</dbReference>
<accession>A0A0A7EEC3</accession>
<dbReference type="eggNOG" id="COG2049">
    <property type="taxonomic scope" value="Bacteria"/>
</dbReference>
<dbReference type="Proteomes" id="UP000030341">
    <property type="component" value="Chromosome 1"/>
</dbReference>
<dbReference type="PANTHER" id="PTHR34698:SF2">
    <property type="entry name" value="5-OXOPROLINASE SUBUNIT B"/>
    <property type="match status" value="1"/>
</dbReference>
<dbReference type="GO" id="GO:0005524">
    <property type="term" value="F:ATP binding"/>
    <property type="evidence" value="ECO:0007669"/>
    <property type="project" value="UniProtKB-KW"/>
</dbReference>
<keyword evidence="3" id="KW-0067">ATP-binding</keyword>
<feature type="domain" description="Carboxyltransferase" evidence="4">
    <location>
        <begin position="6"/>
        <end position="206"/>
    </location>
</feature>
<name>A0A0A7EEC3_9GAMM</name>
<sequence length="230" mass="25058">MSNPSYRIFDASENAVIVYFSDIVSSEQTQKIAAFSHALKTSLGELIVDVTLSYTSALVTYQSLSIDHFSIKQKIKSILTQLNDITFSVKQIELPAYYHSEVGADLNTMAKAKNLTVSDIIKFHSEQIYSVFAIGFAPGFAFLGEVNPILATPRLATPRKKVAKGSIAIADKQTAVYPAVSPGGWNLIGNCPVSLFDAANTPPLPFNIGDSVKFVPIERNEFIRLGGHID</sequence>
<evidence type="ECO:0000313" key="6">
    <source>
        <dbReference type="Proteomes" id="UP000030341"/>
    </source>
</evidence>
<organism evidence="5 6">
    <name type="scientific">Pseudoalteromonas piratica</name>
    <dbReference type="NCBI Taxonomy" id="1348114"/>
    <lineage>
        <taxon>Bacteria</taxon>
        <taxon>Pseudomonadati</taxon>
        <taxon>Pseudomonadota</taxon>
        <taxon>Gammaproteobacteria</taxon>
        <taxon>Alteromonadales</taxon>
        <taxon>Pseudoalteromonadaceae</taxon>
        <taxon>Pseudoalteromonas</taxon>
    </lineage>
</organism>
<dbReference type="InterPro" id="IPR003833">
    <property type="entry name" value="CT_C_D"/>
</dbReference>
<reference evidence="5 6" key="1">
    <citation type="submission" date="2014-11" db="EMBL/GenBank/DDBJ databases">
        <title>Complete Genome Sequence of Pseudoalteromonas sp. Strain OCN003 Isolated from Kaneohe Bay, Oahu, Hawaii.</title>
        <authorList>
            <person name="Beurmann S."/>
            <person name="Videau P."/>
            <person name="Ushijima B."/>
            <person name="Smith A.M."/>
            <person name="Aeby G.S."/>
            <person name="Callahan S.M."/>
            <person name="Belcaid M."/>
        </authorList>
    </citation>
    <scope>NUCLEOTIDE SEQUENCE [LARGE SCALE GENOMIC DNA]</scope>
    <source>
        <strain evidence="5 6">OCN003</strain>
    </source>
</reference>
<evidence type="ECO:0000256" key="1">
    <source>
        <dbReference type="ARBA" id="ARBA00022741"/>
    </source>
</evidence>
<dbReference type="RefSeq" id="WP_038640475.1">
    <property type="nucleotide sequence ID" value="NZ_CP009888.1"/>
</dbReference>
<gene>
    <name evidence="5" type="ORF">OM33_07395</name>
</gene>
<dbReference type="Gene3D" id="3.30.1360.40">
    <property type="match status" value="1"/>
</dbReference>
<dbReference type="SUPFAM" id="SSF50891">
    <property type="entry name" value="Cyclophilin-like"/>
    <property type="match status" value="1"/>
</dbReference>
<dbReference type="Gene3D" id="2.40.100.10">
    <property type="entry name" value="Cyclophilin-like"/>
    <property type="match status" value="1"/>
</dbReference>
<dbReference type="STRING" id="1348114.OM33_07395"/>
<dbReference type="PANTHER" id="PTHR34698">
    <property type="entry name" value="5-OXOPROLINASE SUBUNIT B"/>
    <property type="match status" value="1"/>
</dbReference>
<dbReference type="AlphaFoldDB" id="A0A0A7EEC3"/>
<dbReference type="InterPro" id="IPR010016">
    <property type="entry name" value="PxpB"/>
</dbReference>
<evidence type="ECO:0000259" key="4">
    <source>
        <dbReference type="SMART" id="SM00796"/>
    </source>
</evidence>
<evidence type="ECO:0000256" key="3">
    <source>
        <dbReference type="ARBA" id="ARBA00022840"/>
    </source>
</evidence>
<dbReference type="SMART" id="SM00796">
    <property type="entry name" value="AHS1"/>
    <property type="match status" value="1"/>
</dbReference>
<dbReference type="NCBIfam" id="TIGR00370">
    <property type="entry name" value="5-oxoprolinase subunit PxpB"/>
    <property type="match status" value="1"/>
</dbReference>
<dbReference type="SUPFAM" id="SSF160467">
    <property type="entry name" value="PH0987 N-terminal domain-like"/>
    <property type="match status" value="1"/>
</dbReference>
<dbReference type="HOGENOM" id="CLU_020207_1_1_6"/>
<proteinExistence type="predicted"/>
<evidence type="ECO:0000256" key="2">
    <source>
        <dbReference type="ARBA" id="ARBA00022801"/>
    </source>
</evidence>
<evidence type="ECO:0000313" key="5">
    <source>
        <dbReference type="EMBL" id="AIY64995.1"/>
    </source>
</evidence>